<dbReference type="HOGENOM" id="CLU_051256_2_1_5"/>
<dbReference type="EMBL" id="AP014648">
    <property type="protein sequence ID" value="BAQ16961.1"/>
    <property type="molecule type" value="Genomic_DNA"/>
</dbReference>
<evidence type="ECO:0008006" key="3">
    <source>
        <dbReference type="Google" id="ProtNLM"/>
    </source>
</evidence>
<sequence>MKALTIYQPWASLVLIGAKPYEFRKWNFIDRPGGRALLNKRIVIHAASRPVHDDEVADLLRKLAVAEQRGASQDLDHGTALKVDLARTLLTRVYAAHSHVPILPLRCGLGTAVLGRPRRPEALFGGSVADSKRFDQHVWAWPLSDVQPFDAPIPARGQQGFWDWELGQQAA</sequence>
<accession>A0A0A8K2H3</accession>
<proteinExistence type="predicted"/>
<dbReference type="SUPFAM" id="SSF88697">
    <property type="entry name" value="PUA domain-like"/>
    <property type="match status" value="1"/>
</dbReference>
<gene>
    <name evidence="1" type="ORF">GL4_1505</name>
</gene>
<keyword evidence="2" id="KW-1185">Reference proteome</keyword>
<dbReference type="InterPro" id="IPR015947">
    <property type="entry name" value="PUA-like_sf"/>
</dbReference>
<reference evidence="1 2" key="1">
    <citation type="submission" date="2014-09" db="EMBL/GenBank/DDBJ databases">
        <title>Genome sequencing of Methyloceanibacter caenitepidi Gela4.</title>
        <authorList>
            <person name="Takeuchi M."/>
            <person name="Susumu S."/>
            <person name="Kamagata Y."/>
            <person name="Oshima K."/>
            <person name="Hattori M."/>
            <person name="Iwasaki W."/>
        </authorList>
    </citation>
    <scope>NUCLEOTIDE SEQUENCE [LARGE SCALE GENOMIC DNA]</scope>
    <source>
        <strain evidence="1 2">Gela4</strain>
    </source>
</reference>
<dbReference type="OrthoDB" id="359066at2"/>
<evidence type="ECO:0000313" key="1">
    <source>
        <dbReference type="EMBL" id="BAQ16961.1"/>
    </source>
</evidence>
<dbReference type="STRING" id="1384459.GL4_1505"/>
<dbReference type="AlphaFoldDB" id="A0A0A8K2H3"/>
<evidence type="ECO:0000313" key="2">
    <source>
        <dbReference type="Proteomes" id="UP000031643"/>
    </source>
</evidence>
<dbReference type="Proteomes" id="UP000031643">
    <property type="component" value="Chromosome"/>
</dbReference>
<organism evidence="1 2">
    <name type="scientific">Methyloceanibacter caenitepidi</name>
    <dbReference type="NCBI Taxonomy" id="1384459"/>
    <lineage>
        <taxon>Bacteria</taxon>
        <taxon>Pseudomonadati</taxon>
        <taxon>Pseudomonadota</taxon>
        <taxon>Alphaproteobacteria</taxon>
        <taxon>Hyphomicrobiales</taxon>
        <taxon>Hyphomicrobiaceae</taxon>
        <taxon>Methyloceanibacter</taxon>
    </lineage>
</organism>
<name>A0A0A8K2H3_9HYPH</name>
<protein>
    <recommendedName>
        <fullName evidence="3">ASCH domain-containing protein</fullName>
    </recommendedName>
</protein>
<dbReference type="KEGG" id="mcg:GL4_1505"/>
<dbReference type="RefSeq" id="WP_052464215.1">
    <property type="nucleotide sequence ID" value="NZ_AP014648.1"/>
</dbReference>
<dbReference type="Gene3D" id="2.30.130.30">
    <property type="entry name" value="Hypothetical protein"/>
    <property type="match status" value="1"/>
</dbReference>